<name>A0A4R4RKU6_9ACTN</name>
<dbReference type="Proteomes" id="UP000295621">
    <property type="component" value="Unassembled WGS sequence"/>
</dbReference>
<dbReference type="RefSeq" id="WP_131985216.1">
    <property type="nucleotide sequence ID" value="NZ_SMKL01000044.1"/>
</dbReference>
<proteinExistence type="predicted"/>
<protein>
    <submittedName>
        <fullName evidence="3">Extracellular solute-binding protein</fullName>
    </submittedName>
</protein>
<dbReference type="PANTHER" id="PTHR43649">
    <property type="entry name" value="ARABINOSE-BINDING PROTEIN-RELATED"/>
    <property type="match status" value="1"/>
</dbReference>
<feature type="region of interest" description="Disordered" evidence="1">
    <location>
        <begin position="27"/>
        <end position="53"/>
    </location>
</feature>
<gene>
    <name evidence="3" type="ORF">E1212_18755</name>
</gene>
<dbReference type="OrthoDB" id="8317736at2"/>
<organism evidence="3 4">
    <name type="scientific">Jiangella ureilytica</name>
    <dbReference type="NCBI Taxonomy" id="2530374"/>
    <lineage>
        <taxon>Bacteria</taxon>
        <taxon>Bacillati</taxon>
        <taxon>Actinomycetota</taxon>
        <taxon>Actinomycetes</taxon>
        <taxon>Jiangellales</taxon>
        <taxon>Jiangellaceae</taxon>
        <taxon>Jiangella</taxon>
    </lineage>
</organism>
<dbReference type="PANTHER" id="PTHR43649:SF14">
    <property type="entry name" value="BLR3389 PROTEIN"/>
    <property type="match status" value="1"/>
</dbReference>
<reference evidence="3 4" key="1">
    <citation type="submission" date="2019-02" db="EMBL/GenBank/DDBJ databases">
        <title>Draft genome sequences of novel Actinobacteria.</title>
        <authorList>
            <person name="Sahin N."/>
            <person name="Ay H."/>
            <person name="Saygin H."/>
        </authorList>
    </citation>
    <scope>NUCLEOTIDE SEQUENCE [LARGE SCALE GENOMIC DNA]</scope>
    <source>
        <strain evidence="3 4">KC603</strain>
    </source>
</reference>
<feature type="compositionally biased region" description="Low complexity" evidence="1">
    <location>
        <begin position="27"/>
        <end position="40"/>
    </location>
</feature>
<dbReference type="InterPro" id="IPR050490">
    <property type="entry name" value="Bact_solute-bd_prot1"/>
</dbReference>
<dbReference type="Pfam" id="PF01547">
    <property type="entry name" value="SBP_bac_1"/>
    <property type="match status" value="1"/>
</dbReference>
<comment type="caution">
    <text evidence="3">The sequence shown here is derived from an EMBL/GenBank/DDBJ whole genome shotgun (WGS) entry which is preliminary data.</text>
</comment>
<evidence type="ECO:0000313" key="4">
    <source>
        <dbReference type="Proteomes" id="UP000295621"/>
    </source>
</evidence>
<dbReference type="PROSITE" id="PS51257">
    <property type="entry name" value="PROKAR_LIPOPROTEIN"/>
    <property type="match status" value="1"/>
</dbReference>
<feature type="signal peptide" evidence="2">
    <location>
        <begin position="1"/>
        <end position="23"/>
    </location>
</feature>
<keyword evidence="4" id="KW-1185">Reference proteome</keyword>
<evidence type="ECO:0000256" key="1">
    <source>
        <dbReference type="SAM" id="MobiDB-lite"/>
    </source>
</evidence>
<sequence length="450" mass="47346">MRHTRLRAVTTAALAAATALTLAACGGASPGDSTDGSTSGSDGGSGDGDQSAVGGEASAWILTGGGWPVTAASFERWNEGNPDQTITVEEFENDAFKEKIRTSVGSGEAPTLIMNWTGGTLADYVAGGQVDDITAETEDLVSRVMPSVAQNGVVDGATYAVPMNDVQPVILYYNEDVFAQAGIEVPTTWQETLDAVATLSDAGIIPFSLAGQSVWPELMWIQYLTDRIGGPEVFQAVLDGEPDAWSDPAILEALTKIQELVDAGGFGDAFASVAADQSADAALVHTGRAAMLLQGSWLYATFHADNPEFATSALGFTTFPTIEGGSGDPANIVGNPANFWSISASASDEAKQTALDYLNEFVYDEDQLTAMLDAGSVPPVAGLEDRIAQSDDAEYLEFAYGMVQDAPHFQLSWDQALPSDQAQELLTNLSQIFLGEITPQQFVDAMNAIL</sequence>
<dbReference type="AlphaFoldDB" id="A0A4R4RKU6"/>
<evidence type="ECO:0000256" key="2">
    <source>
        <dbReference type="SAM" id="SignalP"/>
    </source>
</evidence>
<evidence type="ECO:0000313" key="3">
    <source>
        <dbReference type="EMBL" id="TDC49242.1"/>
    </source>
</evidence>
<feature type="chain" id="PRO_5039255568" evidence="2">
    <location>
        <begin position="24"/>
        <end position="450"/>
    </location>
</feature>
<dbReference type="Gene3D" id="3.40.190.10">
    <property type="entry name" value="Periplasmic binding protein-like II"/>
    <property type="match status" value="2"/>
</dbReference>
<dbReference type="SUPFAM" id="SSF53850">
    <property type="entry name" value="Periplasmic binding protein-like II"/>
    <property type="match status" value="1"/>
</dbReference>
<dbReference type="InterPro" id="IPR006059">
    <property type="entry name" value="SBP"/>
</dbReference>
<keyword evidence="2" id="KW-0732">Signal</keyword>
<accession>A0A4R4RKU6</accession>
<dbReference type="EMBL" id="SMKL01000044">
    <property type="protein sequence ID" value="TDC49242.1"/>
    <property type="molecule type" value="Genomic_DNA"/>
</dbReference>